<dbReference type="InterPro" id="IPR036388">
    <property type="entry name" value="WH-like_DNA-bd_sf"/>
</dbReference>
<dbReference type="Pfam" id="PF02870">
    <property type="entry name" value="Methyltransf_1N"/>
    <property type="match status" value="1"/>
</dbReference>
<dbReference type="EMBL" id="PGVA01000028">
    <property type="protein sequence ID" value="PLR82148.1"/>
    <property type="molecule type" value="Genomic_DNA"/>
</dbReference>
<protein>
    <recommendedName>
        <fullName evidence="9">Methylated-DNA--protein-cysteine methyltransferase</fullName>
        <ecNumber evidence="9">2.1.1.63</ecNumber>
    </recommendedName>
    <alternativeName>
        <fullName evidence="9">6-O-methylguanine-DNA methyltransferase</fullName>
        <shortName evidence="9">MGMT</shortName>
    </alternativeName>
    <alternativeName>
        <fullName evidence="9">O-6-methylguanine-DNA-alkyltransferase</fullName>
    </alternativeName>
</protein>
<dbReference type="Proteomes" id="UP000235114">
    <property type="component" value="Unassembled WGS sequence"/>
</dbReference>
<evidence type="ECO:0000256" key="6">
    <source>
        <dbReference type="ARBA" id="ARBA00022763"/>
    </source>
</evidence>
<comment type="catalytic activity">
    <reaction evidence="8 9">
        <text>a 6-O-methyl-2'-deoxyguanosine in DNA + L-cysteinyl-[protein] = S-methyl-L-cysteinyl-[protein] + a 2'-deoxyguanosine in DNA</text>
        <dbReference type="Rhea" id="RHEA:24000"/>
        <dbReference type="Rhea" id="RHEA-COMP:10131"/>
        <dbReference type="Rhea" id="RHEA-COMP:10132"/>
        <dbReference type="Rhea" id="RHEA-COMP:11367"/>
        <dbReference type="Rhea" id="RHEA-COMP:11368"/>
        <dbReference type="ChEBI" id="CHEBI:29950"/>
        <dbReference type="ChEBI" id="CHEBI:82612"/>
        <dbReference type="ChEBI" id="CHEBI:85445"/>
        <dbReference type="ChEBI" id="CHEBI:85448"/>
        <dbReference type="EC" id="2.1.1.63"/>
    </reaction>
</comment>
<evidence type="ECO:0000256" key="2">
    <source>
        <dbReference type="ARBA" id="ARBA00008711"/>
    </source>
</evidence>
<feature type="domain" description="Methylated-DNA-[protein]-cysteine S-methyltransferase DNA binding" evidence="10">
    <location>
        <begin position="80"/>
        <end position="160"/>
    </location>
</feature>
<dbReference type="PROSITE" id="PS00374">
    <property type="entry name" value="MGMT"/>
    <property type="match status" value="1"/>
</dbReference>
<keyword evidence="6 9" id="KW-0227">DNA damage</keyword>
<dbReference type="SUPFAM" id="SSF46767">
    <property type="entry name" value="Methylated DNA-protein cysteine methyltransferase, C-terminal domain"/>
    <property type="match status" value="1"/>
</dbReference>
<evidence type="ECO:0000256" key="3">
    <source>
        <dbReference type="ARBA" id="ARBA00022490"/>
    </source>
</evidence>
<gene>
    <name evidence="12" type="ORF">CU635_13355</name>
    <name evidence="13" type="ORF">CVD25_08985</name>
</gene>
<dbReference type="AlphaFoldDB" id="A0A2N5GL16"/>
<organism evidence="12 14">
    <name type="scientific">Bacillus canaveralius</name>
    <dbReference type="NCBI Taxonomy" id="1403243"/>
    <lineage>
        <taxon>Bacteria</taxon>
        <taxon>Bacillati</taxon>
        <taxon>Bacillota</taxon>
        <taxon>Bacilli</taxon>
        <taxon>Bacillales</taxon>
        <taxon>Bacillaceae</taxon>
        <taxon>Bacillus</taxon>
    </lineage>
</organism>
<dbReference type="RefSeq" id="WP_101577864.1">
    <property type="nucleotide sequence ID" value="NZ_PGVA01000028.1"/>
</dbReference>
<evidence type="ECO:0000313" key="12">
    <source>
        <dbReference type="EMBL" id="PLR82148.1"/>
    </source>
</evidence>
<dbReference type="InterPro" id="IPR001497">
    <property type="entry name" value="MethylDNA_cys_MeTrfase_AS"/>
</dbReference>
<feature type="active site" description="Nucleophile; methyl group acceptor" evidence="9">
    <location>
        <position position="131"/>
    </location>
</feature>
<dbReference type="CDD" id="cd06445">
    <property type="entry name" value="ATase"/>
    <property type="match status" value="1"/>
</dbReference>
<dbReference type="SUPFAM" id="SSF53155">
    <property type="entry name" value="Methylated DNA-protein cysteine methyltransferase domain"/>
    <property type="match status" value="1"/>
</dbReference>
<comment type="catalytic activity">
    <reaction evidence="1 9">
        <text>a 4-O-methyl-thymidine in DNA + L-cysteinyl-[protein] = a thymidine in DNA + S-methyl-L-cysteinyl-[protein]</text>
        <dbReference type="Rhea" id="RHEA:53428"/>
        <dbReference type="Rhea" id="RHEA-COMP:10131"/>
        <dbReference type="Rhea" id="RHEA-COMP:10132"/>
        <dbReference type="Rhea" id="RHEA-COMP:13555"/>
        <dbReference type="Rhea" id="RHEA-COMP:13556"/>
        <dbReference type="ChEBI" id="CHEBI:29950"/>
        <dbReference type="ChEBI" id="CHEBI:82612"/>
        <dbReference type="ChEBI" id="CHEBI:137386"/>
        <dbReference type="ChEBI" id="CHEBI:137387"/>
        <dbReference type="EC" id="2.1.1.63"/>
    </reaction>
</comment>
<comment type="similarity">
    <text evidence="2 9">Belongs to the MGMT family.</text>
</comment>
<dbReference type="InterPro" id="IPR014048">
    <property type="entry name" value="MethylDNA_cys_MeTrfase_DNA-bd"/>
</dbReference>
<dbReference type="GO" id="GO:0005737">
    <property type="term" value="C:cytoplasm"/>
    <property type="evidence" value="ECO:0007669"/>
    <property type="project" value="UniProtKB-SubCell"/>
</dbReference>
<dbReference type="GO" id="GO:0032259">
    <property type="term" value="P:methylation"/>
    <property type="evidence" value="ECO:0007669"/>
    <property type="project" value="UniProtKB-KW"/>
</dbReference>
<reference evidence="13 15" key="2">
    <citation type="submission" date="2017-12" db="EMBL/GenBank/DDBJ databases">
        <title>Comparative Functional Genomics of Dry Heat Resistant strains isolated from the Viking Spacecraft.</title>
        <authorList>
            <person name="Seuylemezian A."/>
            <person name="Cooper K."/>
            <person name="Vaishampayan P."/>
        </authorList>
    </citation>
    <scope>NUCLEOTIDE SEQUENCE [LARGE SCALE GENOMIC DNA]</scope>
    <source>
        <strain evidence="13 15">ATCC 29669</strain>
    </source>
</reference>
<accession>A0A2N5GL16</accession>
<dbReference type="OrthoDB" id="9802228at2"/>
<dbReference type="InterPro" id="IPR036217">
    <property type="entry name" value="MethylDNA_cys_MeTrfase_DNAb"/>
</dbReference>
<dbReference type="InterPro" id="IPR036631">
    <property type="entry name" value="MGMT_N_sf"/>
</dbReference>
<evidence type="ECO:0000256" key="9">
    <source>
        <dbReference type="HAMAP-Rule" id="MF_00772"/>
    </source>
</evidence>
<dbReference type="InterPro" id="IPR008332">
    <property type="entry name" value="MethylG_MeTrfase_N"/>
</dbReference>
<comment type="miscellaneous">
    <text evidence="9">This enzyme catalyzes only one turnover and therefore is not strictly catalytic. According to one definition, an enzyme is a biocatalyst that acts repeatedly and over many reaction cycles.</text>
</comment>
<evidence type="ECO:0000256" key="7">
    <source>
        <dbReference type="ARBA" id="ARBA00023204"/>
    </source>
</evidence>
<evidence type="ECO:0000256" key="4">
    <source>
        <dbReference type="ARBA" id="ARBA00022603"/>
    </source>
</evidence>
<feature type="domain" description="Methylguanine DNA methyltransferase ribonuclease-like" evidence="11">
    <location>
        <begin position="5"/>
        <end position="76"/>
    </location>
</feature>
<comment type="function">
    <text evidence="9">Involved in the cellular defense against the biological effects of O6-methylguanine (O6-MeG) and O4-methylthymine (O4-MeT) in DNA. Repairs the methylated nucleobase in DNA by stoichiometrically transferring the methyl group to a cysteine residue in the enzyme. This is a suicide reaction: the enzyme is irreversibly inactivated.</text>
</comment>
<sequence>MNRQYTRLQTVIGLLFIVAENGKLSAVHIGKEDFDKHETGEDLSENPHNPVLAAAVTQLGEYFSGTRSSFQLPLDITGTDFQQAVWKQLEAIPFGVTKSYQDIASTIGKAKAVRAVGQANKANKFPIIIPCHRVIGQNKTLTGYAGTRTDIKEKLLRHEKASFKGSVST</sequence>
<comment type="caution">
    <text evidence="12">The sequence shown here is derived from an EMBL/GenBank/DDBJ whole genome shotgun (WGS) entry which is preliminary data.</text>
</comment>
<evidence type="ECO:0000256" key="1">
    <source>
        <dbReference type="ARBA" id="ARBA00001286"/>
    </source>
</evidence>
<name>A0A2N5GL16_9BACI</name>
<keyword evidence="4 9" id="KW-0489">Methyltransferase</keyword>
<evidence type="ECO:0000256" key="5">
    <source>
        <dbReference type="ARBA" id="ARBA00022679"/>
    </source>
</evidence>
<proteinExistence type="inferred from homology"/>
<dbReference type="EC" id="2.1.1.63" evidence="9"/>
<keyword evidence="7 9" id="KW-0234">DNA repair</keyword>
<comment type="subcellular location">
    <subcellularLocation>
        <location evidence="9">Cytoplasm</location>
    </subcellularLocation>
</comment>
<dbReference type="Proteomes" id="UP000234951">
    <property type="component" value="Unassembled WGS sequence"/>
</dbReference>
<dbReference type="HAMAP" id="MF_00772">
    <property type="entry name" value="OGT"/>
    <property type="match status" value="1"/>
</dbReference>
<reference evidence="12 14" key="1">
    <citation type="submission" date="2017-11" db="EMBL/GenBank/DDBJ databases">
        <title>Comparitive Functional Genomics of Dry Heat Resistant strains isolated from the Viking Spacecraft.</title>
        <authorList>
            <person name="Seuylemezian A."/>
            <person name="Cooper K."/>
            <person name="Vaishampayan P."/>
        </authorList>
    </citation>
    <scope>NUCLEOTIDE SEQUENCE [LARGE SCALE GENOMIC DNA]</scope>
    <source>
        <strain evidence="12 14">M4.6</strain>
    </source>
</reference>
<dbReference type="Pfam" id="PF01035">
    <property type="entry name" value="DNA_binding_1"/>
    <property type="match status" value="1"/>
</dbReference>
<dbReference type="GO" id="GO:0003908">
    <property type="term" value="F:methylated-DNA-[protein]-cysteine S-methyltransferase activity"/>
    <property type="evidence" value="ECO:0007669"/>
    <property type="project" value="UniProtKB-UniRule"/>
</dbReference>
<dbReference type="GO" id="GO:0006307">
    <property type="term" value="P:DNA alkylation repair"/>
    <property type="evidence" value="ECO:0007669"/>
    <property type="project" value="UniProtKB-UniRule"/>
</dbReference>
<keyword evidence="5 9" id="KW-0808">Transferase</keyword>
<dbReference type="Gene3D" id="3.30.160.70">
    <property type="entry name" value="Methylated DNA-protein cysteine methyltransferase domain"/>
    <property type="match status" value="1"/>
</dbReference>
<keyword evidence="15" id="KW-1185">Reference proteome</keyword>
<evidence type="ECO:0000313" key="15">
    <source>
        <dbReference type="Proteomes" id="UP000235114"/>
    </source>
</evidence>
<evidence type="ECO:0000313" key="14">
    <source>
        <dbReference type="Proteomes" id="UP000234951"/>
    </source>
</evidence>
<dbReference type="PANTHER" id="PTHR10815:SF5">
    <property type="entry name" value="METHYLATED-DNA--PROTEIN-CYSTEINE METHYLTRANSFERASE"/>
    <property type="match status" value="1"/>
</dbReference>
<dbReference type="NCBIfam" id="TIGR00589">
    <property type="entry name" value="ogt"/>
    <property type="match status" value="1"/>
</dbReference>
<dbReference type="PANTHER" id="PTHR10815">
    <property type="entry name" value="METHYLATED-DNA--PROTEIN-CYSTEINE METHYLTRANSFERASE"/>
    <property type="match status" value="1"/>
</dbReference>
<dbReference type="FunFam" id="1.10.10.10:FF:000214">
    <property type="entry name" value="Methylated-DNA--protein-cysteine methyltransferase"/>
    <property type="match status" value="1"/>
</dbReference>
<dbReference type="EMBL" id="PGVD01000025">
    <property type="protein sequence ID" value="PLR97946.1"/>
    <property type="molecule type" value="Genomic_DNA"/>
</dbReference>
<evidence type="ECO:0000259" key="11">
    <source>
        <dbReference type="Pfam" id="PF02870"/>
    </source>
</evidence>
<keyword evidence="3 9" id="KW-0963">Cytoplasm</keyword>
<dbReference type="Gene3D" id="1.10.10.10">
    <property type="entry name" value="Winged helix-like DNA-binding domain superfamily/Winged helix DNA-binding domain"/>
    <property type="match status" value="1"/>
</dbReference>
<evidence type="ECO:0000256" key="8">
    <source>
        <dbReference type="ARBA" id="ARBA00049348"/>
    </source>
</evidence>
<dbReference type="InterPro" id="IPR023546">
    <property type="entry name" value="MGMT"/>
</dbReference>
<evidence type="ECO:0000259" key="10">
    <source>
        <dbReference type="Pfam" id="PF01035"/>
    </source>
</evidence>
<evidence type="ECO:0000313" key="13">
    <source>
        <dbReference type="EMBL" id="PLR97946.1"/>
    </source>
</evidence>